<feature type="region of interest" description="Disordered" evidence="1">
    <location>
        <begin position="1"/>
        <end position="38"/>
    </location>
</feature>
<feature type="compositionally biased region" description="Low complexity" evidence="1">
    <location>
        <begin position="1"/>
        <end position="10"/>
    </location>
</feature>
<accession>A0AAV0M2P1</accession>
<evidence type="ECO:0000313" key="2">
    <source>
        <dbReference type="EMBL" id="CAI0440566.1"/>
    </source>
</evidence>
<comment type="caution">
    <text evidence="2">The sequence shown here is derived from an EMBL/GenBank/DDBJ whole genome shotgun (WGS) entry which is preliminary data.</text>
</comment>
<feature type="non-terminal residue" evidence="2">
    <location>
        <position position="1"/>
    </location>
</feature>
<evidence type="ECO:0000313" key="3">
    <source>
        <dbReference type="Proteomes" id="UP001154282"/>
    </source>
</evidence>
<evidence type="ECO:0000256" key="1">
    <source>
        <dbReference type="SAM" id="MobiDB-lite"/>
    </source>
</evidence>
<name>A0AAV0M2P1_9ROSI</name>
<gene>
    <name evidence="2" type="ORF">LITE_LOCUS26554</name>
</gene>
<protein>
    <submittedName>
        <fullName evidence="2">Uncharacterized protein</fullName>
    </submittedName>
</protein>
<feature type="compositionally biased region" description="Pro residues" evidence="1">
    <location>
        <begin position="11"/>
        <end position="23"/>
    </location>
</feature>
<feature type="non-terminal residue" evidence="2">
    <location>
        <position position="130"/>
    </location>
</feature>
<keyword evidence="3" id="KW-1185">Reference proteome</keyword>
<dbReference type="Proteomes" id="UP001154282">
    <property type="component" value="Unassembled WGS sequence"/>
</dbReference>
<feature type="region of interest" description="Disordered" evidence="1">
    <location>
        <begin position="59"/>
        <end position="81"/>
    </location>
</feature>
<dbReference type="EMBL" id="CAMGYJ010000007">
    <property type="protein sequence ID" value="CAI0440566.1"/>
    <property type="molecule type" value="Genomic_DNA"/>
</dbReference>
<sequence length="130" mass="14081">LPPGAAAAFLPAPPPSSYCPPPTDTYSRPRIHSSPAEPPPLSAAPWLVTLLPPPLLLPSRGDLRPCRKSPPSAPATRSSITPATSLLSLPLSVWPERVVFKDLAGENLLVGVEWLLEKEERDRKREIGRE</sequence>
<dbReference type="AlphaFoldDB" id="A0AAV0M2P1"/>
<organism evidence="2 3">
    <name type="scientific">Linum tenue</name>
    <dbReference type="NCBI Taxonomy" id="586396"/>
    <lineage>
        <taxon>Eukaryota</taxon>
        <taxon>Viridiplantae</taxon>
        <taxon>Streptophyta</taxon>
        <taxon>Embryophyta</taxon>
        <taxon>Tracheophyta</taxon>
        <taxon>Spermatophyta</taxon>
        <taxon>Magnoliopsida</taxon>
        <taxon>eudicotyledons</taxon>
        <taxon>Gunneridae</taxon>
        <taxon>Pentapetalae</taxon>
        <taxon>rosids</taxon>
        <taxon>fabids</taxon>
        <taxon>Malpighiales</taxon>
        <taxon>Linaceae</taxon>
        <taxon>Linum</taxon>
    </lineage>
</organism>
<reference evidence="2" key="1">
    <citation type="submission" date="2022-08" db="EMBL/GenBank/DDBJ databases">
        <authorList>
            <person name="Gutierrez-Valencia J."/>
        </authorList>
    </citation>
    <scope>NUCLEOTIDE SEQUENCE</scope>
</reference>
<proteinExistence type="predicted"/>